<name>X1AXZ4_9ZZZZ</name>
<proteinExistence type="predicted"/>
<dbReference type="EMBL" id="BART01010787">
    <property type="protein sequence ID" value="GAG76973.1"/>
    <property type="molecule type" value="Genomic_DNA"/>
</dbReference>
<reference evidence="1" key="1">
    <citation type="journal article" date="2014" name="Front. Microbiol.">
        <title>High frequency of phylogenetically diverse reductive dehalogenase-homologous genes in deep subseafloor sedimentary metagenomes.</title>
        <authorList>
            <person name="Kawai M."/>
            <person name="Futagami T."/>
            <person name="Toyoda A."/>
            <person name="Takaki Y."/>
            <person name="Nishi S."/>
            <person name="Hori S."/>
            <person name="Arai W."/>
            <person name="Tsubouchi T."/>
            <person name="Morono Y."/>
            <person name="Uchiyama I."/>
            <person name="Ito T."/>
            <person name="Fujiyama A."/>
            <person name="Inagaki F."/>
            <person name="Takami H."/>
        </authorList>
    </citation>
    <scope>NUCLEOTIDE SEQUENCE</scope>
    <source>
        <strain evidence="1">Expedition CK06-06</strain>
    </source>
</reference>
<evidence type="ECO:0000313" key="1">
    <source>
        <dbReference type="EMBL" id="GAG76973.1"/>
    </source>
</evidence>
<gene>
    <name evidence="1" type="ORF">S01H4_23297</name>
</gene>
<sequence length="139" mass="14553">PTDGGSDILDVYLEADQGSATSKGFFVVPAVGSLVIATFTSKEEAFISAWTEIDKVVSKQTEWIFNNGANGGLTITPELKTQLDTTNELLQALIDIISGAPINEPGNGAPSALQIALSAAITGMDLGDYSAIENELVKH</sequence>
<dbReference type="AlphaFoldDB" id="X1AXZ4"/>
<protein>
    <submittedName>
        <fullName evidence="1">Uncharacterized protein</fullName>
    </submittedName>
</protein>
<feature type="non-terminal residue" evidence="1">
    <location>
        <position position="1"/>
    </location>
</feature>
<organism evidence="1">
    <name type="scientific">marine sediment metagenome</name>
    <dbReference type="NCBI Taxonomy" id="412755"/>
    <lineage>
        <taxon>unclassified sequences</taxon>
        <taxon>metagenomes</taxon>
        <taxon>ecological metagenomes</taxon>
    </lineage>
</organism>
<comment type="caution">
    <text evidence="1">The sequence shown here is derived from an EMBL/GenBank/DDBJ whole genome shotgun (WGS) entry which is preliminary data.</text>
</comment>
<accession>X1AXZ4</accession>